<dbReference type="Gene3D" id="2.20.200.10">
    <property type="entry name" value="Outer membrane efflux proteins (OEP)"/>
    <property type="match status" value="1"/>
</dbReference>
<dbReference type="InterPro" id="IPR003423">
    <property type="entry name" value="OMP_efflux"/>
</dbReference>
<dbReference type="AlphaFoldDB" id="A0A0F9VB99"/>
<protein>
    <submittedName>
        <fullName evidence="1">Uncharacterized protein</fullName>
    </submittedName>
</protein>
<dbReference type="GO" id="GO:0015562">
    <property type="term" value="F:efflux transmembrane transporter activity"/>
    <property type="evidence" value="ECO:0007669"/>
    <property type="project" value="InterPro"/>
</dbReference>
<dbReference type="Gene3D" id="1.20.1600.10">
    <property type="entry name" value="Outer membrane efflux proteins (OEP)"/>
    <property type="match status" value="1"/>
</dbReference>
<dbReference type="Pfam" id="PF02321">
    <property type="entry name" value="OEP"/>
    <property type="match status" value="2"/>
</dbReference>
<dbReference type="InterPro" id="IPR010131">
    <property type="entry name" value="MdtP/NodT-like"/>
</dbReference>
<dbReference type="GO" id="GO:0016020">
    <property type="term" value="C:membrane"/>
    <property type="evidence" value="ECO:0007669"/>
    <property type="project" value="InterPro"/>
</dbReference>
<dbReference type="PANTHER" id="PTHR30203:SF25">
    <property type="entry name" value="OUTER MEMBRANE PROTEIN-RELATED"/>
    <property type="match status" value="1"/>
</dbReference>
<comment type="caution">
    <text evidence="1">The sequence shown here is derived from an EMBL/GenBank/DDBJ whole genome shotgun (WGS) entry which is preliminary data.</text>
</comment>
<sequence>MKTVIAVSLISLSMTGCASFRDYIQPKTPEPVKATSLTNDEMYKFASQQKPIAAWWNEFDDKQLVALVDQSLKTNLDVRIAYANLLEARSISRALDSDRYPTVDANGGYSRNLSSRERSPNQPVERTFDNYQAGFDASWELDVFGRVSARIDAQQALEQSVEADLQQIYVTVSAEVARTYFELRGAQYRLDIAERNAKNQGETFKLTQNMFDAGSSSALDISRAETQLRTTRATIPPLKAQVTTAINALSVLTGQVPNALRAQLAESKPLPSLPVTVAVGNTEDLLKRRPDIRYAERQLAATVSQYNLSVADLFPSVNIIGSLGFISTNLSTFGTSALAGAIGPSISWQVFDRDRLYAQIDQADARSQAALARYEKTVLGALQETQTAISDFSYEEDRRLELQKAAASAQESAKMAKERFDRGYDNFLDVLDAERTLLETEDSLASSEITSGLNLIAIYKALGGGWQVVDQNKAQSNKDEVQ</sequence>
<gene>
    <name evidence="1" type="ORF">LCGC14_0505320</name>
</gene>
<name>A0A0F9VB99_9ZZZZ</name>
<dbReference type="PROSITE" id="PS51257">
    <property type="entry name" value="PROKAR_LIPOPROTEIN"/>
    <property type="match status" value="1"/>
</dbReference>
<dbReference type="EMBL" id="LAZR01000601">
    <property type="protein sequence ID" value="KKN63108.1"/>
    <property type="molecule type" value="Genomic_DNA"/>
</dbReference>
<organism evidence="1">
    <name type="scientific">marine sediment metagenome</name>
    <dbReference type="NCBI Taxonomy" id="412755"/>
    <lineage>
        <taxon>unclassified sequences</taxon>
        <taxon>metagenomes</taxon>
        <taxon>ecological metagenomes</taxon>
    </lineage>
</organism>
<dbReference type="PANTHER" id="PTHR30203">
    <property type="entry name" value="OUTER MEMBRANE CATION EFFLUX PROTEIN"/>
    <property type="match status" value="1"/>
</dbReference>
<dbReference type="NCBIfam" id="TIGR01845">
    <property type="entry name" value="outer_NodT"/>
    <property type="match status" value="1"/>
</dbReference>
<evidence type="ECO:0000313" key="1">
    <source>
        <dbReference type="EMBL" id="KKN63108.1"/>
    </source>
</evidence>
<dbReference type="SUPFAM" id="SSF56954">
    <property type="entry name" value="Outer membrane efflux proteins (OEP)"/>
    <property type="match status" value="1"/>
</dbReference>
<proteinExistence type="predicted"/>
<accession>A0A0F9VB99</accession>
<reference evidence="1" key="1">
    <citation type="journal article" date="2015" name="Nature">
        <title>Complex archaea that bridge the gap between prokaryotes and eukaryotes.</title>
        <authorList>
            <person name="Spang A."/>
            <person name="Saw J.H."/>
            <person name="Jorgensen S.L."/>
            <person name="Zaremba-Niedzwiedzka K."/>
            <person name="Martijn J."/>
            <person name="Lind A.E."/>
            <person name="van Eijk R."/>
            <person name="Schleper C."/>
            <person name="Guy L."/>
            <person name="Ettema T.J."/>
        </authorList>
    </citation>
    <scope>NUCLEOTIDE SEQUENCE</scope>
</reference>